<sequence length="76" mass="8095">MSRAGHAMAAWRSTGGSMPRATVARYCATVARYCATCCRAWHGLAALVAGLRAAVCRTLHACGGRRPACSRHRYDG</sequence>
<gene>
    <name evidence="1" type="ORF">F511_33125</name>
</gene>
<dbReference type="AlphaFoldDB" id="A0A2Z7CXY7"/>
<dbReference type="EMBL" id="KQ992985">
    <property type="protein sequence ID" value="KZV49716.1"/>
    <property type="molecule type" value="Genomic_DNA"/>
</dbReference>
<proteinExistence type="predicted"/>
<accession>A0A2Z7CXY7</accession>
<reference evidence="1 2" key="1">
    <citation type="journal article" date="2015" name="Proc. Natl. Acad. Sci. U.S.A.">
        <title>The resurrection genome of Boea hygrometrica: A blueprint for survival of dehydration.</title>
        <authorList>
            <person name="Xiao L."/>
            <person name="Yang G."/>
            <person name="Zhang L."/>
            <person name="Yang X."/>
            <person name="Zhao S."/>
            <person name="Ji Z."/>
            <person name="Zhou Q."/>
            <person name="Hu M."/>
            <person name="Wang Y."/>
            <person name="Chen M."/>
            <person name="Xu Y."/>
            <person name="Jin H."/>
            <person name="Xiao X."/>
            <person name="Hu G."/>
            <person name="Bao F."/>
            <person name="Hu Y."/>
            <person name="Wan P."/>
            <person name="Li L."/>
            <person name="Deng X."/>
            <person name="Kuang T."/>
            <person name="Xiang C."/>
            <person name="Zhu J.K."/>
            <person name="Oliver M.J."/>
            <person name="He Y."/>
        </authorList>
    </citation>
    <scope>NUCLEOTIDE SEQUENCE [LARGE SCALE GENOMIC DNA]</scope>
    <source>
        <strain evidence="2">cv. XS01</strain>
    </source>
</reference>
<evidence type="ECO:0000313" key="2">
    <source>
        <dbReference type="Proteomes" id="UP000250235"/>
    </source>
</evidence>
<name>A0A2Z7CXY7_9LAMI</name>
<evidence type="ECO:0000313" key="1">
    <source>
        <dbReference type="EMBL" id="KZV49716.1"/>
    </source>
</evidence>
<dbReference type="Proteomes" id="UP000250235">
    <property type="component" value="Unassembled WGS sequence"/>
</dbReference>
<organism evidence="1 2">
    <name type="scientific">Dorcoceras hygrometricum</name>
    <dbReference type="NCBI Taxonomy" id="472368"/>
    <lineage>
        <taxon>Eukaryota</taxon>
        <taxon>Viridiplantae</taxon>
        <taxon>Streptophyta</taxon>
        <taxon>Embryophyta</taxon>
        <taxon>Tracheophyta</taxon>
        <taxon>Spermatophyta</taxon>
        <taxon>Magnoliopsida</taxon>
        <taxon>eudicotyledons</taxon>
        <taxon>Gunneridae</taxon>
        <taxon>Pentapetalae</taxon>
        <taxon>asterids</taxon>
        <taxon>lamiids</taxon>
        <taxon>Lamiales</taxon>
        <taxon>Gesneriaceae</taxon>
        <taxon>Didymocarpoideae</taxon>
        <taxon>Trichosporeae</taxon>
        <taxon>Loxocarpinae</taxon>
        <taxon>Dorcoceras</taxon>
    </lineage>
</organism>
<protein>
    <submittedName>
        <fullName evidence="1">Uncharacterized protein</fullName>
    </submittedName>
</protein>
<keyword evidence="2" id="KW-1185">Reference proteome</keyword>